<evidence type="ECO:0000313" key="5">
    <source>
        <dbReference type="Proteomes" id="UP000306102"/>
    </source>
</evidence>
<dbReference type="AlphaFoldDB" id="A0A4S4EW96"/>
<protein>
    <recommendedName>
        <fullName evidence="3">DUF7806 domain-containing protein</fullName>
    </recommendedName>
</protein>
<comment type="caution">
    <text evidence="4">The sequence shown here is derived from an EMBL/GenBank/DDBJ whole genome shotgun (WGS) entry which is preliminary data.</text>
</comment>
<dbReference type="EMBL" id="SDRB02001730">
    <property type="protein sequence ID" value="THG20814.1"/>
    <property type="molecule type" value="Genomic_DNA"/>
</dbReference>
<dbReference type="PANTHER" id="PTHR35489">
    <property type="entry name" value="TITAN9"/>
    <property type="match status" value="1"/>
</dbReference>
<keyword evidence="1" id="KW-0175">Coiled coil</keyword>
<keyword evidence="5" id="KW-1185">Reference proteome</keyword>
<evidence type="ECO:0000259" key="3">
    <source>
        <dbReference type="Pfam" id="PF25091"/>
    </source>
</evidence>
<evidence type="ECO:0000256" key="2">
    <source>
        <dbReference type="SAM" id="MobiDB-lite"/>
    </source>
</evidence>
<gene>
    <name evidence="4" type="ORF">TEA_023602</name>
</gene>
<dbReference type="InterPro" id="IPR056708">
    <property type="entry name" value="DUF7806"/>
</dbReference>
<evidence type="ECO:0000256" key="1">
    <source>
        <dbReference type="SAM" id="Coils"/>
    </source>
</evidence>
<feature type="domain" description="DUF7806" evidence="3">
    <location>
        <begin position="328"/>
        <end position="423"/>
    </location>
</feature>
<dbReference type="GO" id="GO:0003006">
    <property type="term" value="P:developmental process involved in reproduction"/>
    <property type="evidence" value="ECO:0007669"/>
    <property type="project" value="TreeGrafter"/>
</dbReference>
<proteinExistence type="predicted"/>
<organism evidence="4 5">
    <name type="scientific">Camellia sinensis var. sinensis</name>
    <name type="common">China tea</name>
    <dbReference type="NCBI Taxonomy" id="542762"/>
    <lineage>
        <taxon>Eukaryota</taxon>
        <taxon>Viridiplantae</taxon>
        <taxon>Streptophyta</taxon>
        <taxon>Embryophyta</taxon>
        <taxon>Tracheophyta</taxon>
        <taxon>Spermatophyta</taxon>
        <taxon>Magnoliopsida</taxon>
        <taxon>eudicotyledons</taxon>
        <taxon>Gunneridae</taxon>
        <taxon>Pentapetalae</taxon>
        <taxon>asterids</taxon>
        <taxon>Ericales</taxon>
        <taxon>Theaceae</taxon>
        <taxon>Camellia</taxon>
    </lineage>
</organism>
<dbReference type="Pfam" id="PF25091">
    <property type="entry name" value="DUF7806"/>
    <property type="match status" value="1"/>
</dbReference>
<dbReference type="Proteomes" id="UP000306102">
    <property type="component" value="Unassembled WGS sequence"/>
</dbReference>
<feature type="compositionally biased region" description="Polar residues" evidence="2">
    <location>
        <begin position="17"/>
        <end position="50"/>
    </location>
</feature>
<feature type="compositionally biased region" description="Basic and acidic residues" evidence="2">
    <location>
        <begin position="71"/>
        <end position="80"/>
    </location>
</feature>
<dbReference type="STRING" id="542762.A0A4S4EW96"/>
<evidence type="ECO:0000313" key="4">
    <source>
        <dbReference type="EMBL" id="THG20814.1"/>
    </source>
</evidence>
<name>A0A4S4EW96_CAMSN</name>
<reference evidence="4 5" key="1">
    <citation type="journal article" date="2018" name="Proc. Natl. Acad. Sci. U.S.A.">
        <title>Draft genome sequence of Camellia sinensis var. sinensis provides insights into the evolution of the tea genome and tea quality.</title>
        <authorList>
            <person name="Wei C."/>
            <person name="Yang H."/>
            <person name="Wang S."/>
            <person name="Zhao J."/>
            <person name="Liu C."/>
            <person name="Gao L."/>
            <person name="Xia E."/>
            <person name="Lu Y."/>
            <person name="Tai Y."/>
            <person name="She G."/>
            <person name="Sun J."/>
            <person name="Cao H."/>
            <person name="Tong W."/>
            <person name="Gao Q."/>
            <person name="Li Y."/>
            <person name="Deng W."/>
            <person name="Jiang X."/>
            <person name="Wang W."/>
            <person name="Chen Q."/>
            <person name="Zhang S."/>
            <person name="Li H."/>
            <person name="Wu J."/>
            <person name="Wang P."/>
            <person name="Li P."/>
            <person name="Shi C."/>
            <person name="Zheng F."/>
            <person name="Jian J."/>
            <person name="Huang B."/>
            <person name="Shan D."/>
            <person name="Shi M."/>
            <person name="Fang C."/>
            <person name="Yue Y."/>
            <person name="Li F."/>
            <person name="Li D."/>
            <person name="Wei S."/>
            <person name="Han B."/>
            <person name="Jiang C."/>
            <person name="Yin Y."/>
            <person name="Xia T."/>
            <person name="Zhang Z."/>
            <person name="Bennetzen J.L."/>
            <person name="Zhao S."/>
            <person name="Wan X."/>
        </authorList>
    </citation>
    <scope>NUCLEOTIDE SEQUENCE [LARGE SCALE GENOMIC DNA]</scope>
    <source>
        <strain evidence="5">cv. Shuchazao</strain>
        <tissue evidence="4">Leaf</tissue>
    </source>
</reference>
<feature type="coiled-coil region" evidence="1">
    <location>
        <begin position="152"/>
        <end position="218"/>
    </location>
</feature>
<accession>A0A4S4EW96</accession>
<dbReference type="PANTHER" id="PTHR35489:SF2">
    <property type="entry name" value="TITAN9"/>
    <property type="match status" value="1"/>
</dbReference>
<sequence>MMTTLMGRNEGVGRKQNLGTGETISKSSGWSSWEGNAVQTDDVPSSTAQKTEQKIESPFNSGKSNEEDDSGKEVGVDRKLNLRTGETSSKPSEENSEVGFGDLSRVSSSLLFVQMEALYSKLYDKYTKLKTEKGSKIDEFNREQEAKFMNYVSAAEELIEHLRNENGRLHGQINDLRSEVASIRYTKDNQLAEYQKLLMEESQKSTKLLEEIEGLKNLQLEGLCCSAREDKIENEQLHMSGSLQIGSDILNDFDVNVTRKRSRDDGTTAEVMMTPCTSDPLECALVSKSASDIFTQIVSSGTGLNIVQPECCRRKIDLSGGINLTGDANCMFQDLLEWSLGMKLSTATQTEGKCISALHQSSGYSFSLTRVNKGGTEEEVELVYSVLSLGAFERVAPEWMREVIMFSVKMCPIFFERVSRVIKLSGGLA</sequence>
<feature type="region of interest" description="Disordered" evidence="2">
    <location>
        <begin position="1"/>
        <end position="100"/>
    </location>
</feature>